<comment type="similarity">
    <text evidence="2">Belongs to the peptidase M13 family.</text>
</comment>
<evidence type="ECO:0000256" key="1">
    <source>
        <dbReference type="ARBA" id="ARBA00001947"/>
    </source>
</evidence>
<dbReference type="GO" id="GO:0046872">
    <property type="term" value="F:metal ion binding"/>
    <property type="evidence" value="ECO:0007669"/>
    <property type="project" value="UniProtKB-KW"/>
</dbReference>
<dbReference type="OrthoDB" id="9775677at2"/>
<dbReference type="RefSeq" id="WP_136136859.1">
    <property type="nucleotide sequence ID" value="NZ_SDGV01000015.1"/>
</dbReference>
<protein>
    <submittedName>
        <fullName evidence="10">M13 family peptidase</fullName>
    </submittedName>
</protein>
<dbReference type="Pfam" id="PF05649">
    <property type="entry name" value="Peptidase_M13_N"/>
    <property type="match status" value="1"/>
</dbReference>
<evidence type="ECO:0000259" key="8">
    <source>
        <dbReference type="Pfam" id="PF01431"/>
    </source>
</evidence>
<dbReference type="SUPFAM" id="SSF55486">
    <property type="entry name" value="Metalloproteases ('zincins'), catalytic domain"/>
    <property type="match status" value="1"/>
</dbReference>
<dbReference type="PANTHER" id="PTHR11733">
    <property type="entry name" value="ZINC METALLOPROTEASE FAMILY M13 NEPRILYSIN-RELATED"/>
    <property type="match status" value="1"/>
</dbReference>
<accession>A0A4S3B8E5</accession>
<evidence type="ECO:0000256" key="7">
    <source>
        <dbReference type="ARBA" id="ARBA00023049"/>
    </source>
</evidence>
<feature type="domain" description="Peptidase M13 C-terminal" evidence="8">
    <location>
        <begin position="444"/>
        <end position="634"/>
    </location>
</feature>
<proteinExistence type="inferred from homology"/>
<evidence type="ECO:0000313" key="11">
    <source>
        <dbReference type="Proteomes" id="UP000310506"/>
    </source>
</evidence>
<comment type="cofactor">
    <cofactor evidence="1">
        <name>Zn(2+)</name>
        <dbReference type="ChEBI" id="CHEBI:29105"/>
    </cofactor>
</comment>
<sequence length="637" mass="73329">MSQNKTTATQDFYEYVNHDWLEEAIIPGDKPAINSFAFLAEKIEELLMHDVKKIATGEIKIDSKELQAFKDFYQLVSDGKTRDSIGVAPLITRLARINNLHSIGDWAKQMPDWILSGYPCPFTIDVNSDMKQADTYGIYLSPTSLILPDTTYYTDEHPNKEELLAVYKKMMLELFALIGFNTEYAETIVDDTIAFDQTLVPFMKSAEESADYAKAYNPRTLNDIKDYHPLLQLEQVFGTLLHQDPKTIIVTEPVYFENLQKMITHDTFNQMKHWMISAYVRSFSSILTEDFRQTASQYNLALSGAAEHISQEKHYFYLATGQFDQVIGNYYAHHYFGKAAKDDVQEMVEQMIQIYQNRLTKNTWLDDKTKEKAILKLSTLGIHVGYPEKIPDIYSLYQTVSKQDGGTLIDNVEKFERLTREYYFNRYLQKVDRNEWEMSADTVNAYYHPQYNVIVFPAAILQAPFYDFNQSRSANYGGIGAVIAHEISHAFDNNGAKFDEFGNLNNWWSDADLTHFEALTKQMIDQFDDIPFGNGKTNGTLTVSENIADAGGLSCALEAAQLEKDYNPAELFENWARIWRQKAQEQYTDLLLAIDVHAPTKLRANLQVKNLDAFHELYQTTEQDPMYLAPEKRISIW</sequence>
<dbReference type="InterPro" id="IPR008753">
    <property type="entry name" value="Peptidase_M13_N"/>
</dbReference>
<keyword evidence="7" id="KW-0482">Metalloprotease</keyword>
<dbReference type="Pfam" id="PF01431">
    <property type="entry name" value="Peptidase_M13"/>
    <property type="match status" value="1"/>
</dbReference>
<dbReference type="GO" id="GO:0005886">
    <property type="term" value="C:plasma membrane"/>
    <property type="evidence" value="ECO:0007669"/>
    <property type="project" value="TreeGrafter"/>
</dbReference>
<feature type="domain" description="Peptidase M13 N-terminal" evidence="9">
    <location>
        <begin position="10"/>
        <end position="387"/>
    </location>
</feature>
<dbReference type="InterPro" id="IPR042089">
    <property type="entry name" value="Peptidase_M13_dom_2"/>
</dbReference>
<dbReference type="InterPro" id="IPR024079">
    <property type="entry name" value="MetalloPept_cat_dom_sf"/>
</dbReference>
<dbReference type="InterPro" id="IPR000718">
    <property type="entry name" value="Peptidase_M13"/>
</dbReference>
<dbReference type="EMBL" id="SDGV01000015">
    <property type="protein sequence ID" value="THB61165.1"/>
    <property type="molecule type" value="Genomic_DNA"/>
</dbReference>
<dbReference type="Gene3D" id="3.40.390.10">
    <property type="entry name" value="Collagenase (Catalytic Domain)"/>
    <property type="match status" value="1"/>
</dbReference>
<reference evidence="10 11" key="1">
    <citation type="submission" date="2019-01" db="EMBL/GenBank/DDBJ databases">
        <title>Vagococcus silagei sp. nov. isolated from brewer's grain.</title>
        <authorList>
            <person name="Guu J.-R."/>
        </authorList>
    </citation>
    <scope>NUCLEOTIDE SEQUENCE [LARGE SCALE GENOMIC DNA]</scope>
    <source>
        <strain evidence="10 11">2B-2</strain>
    </source>
</reference>
<name>A0A4S3B8E5_9ENTE</name>
<keyword evidence="11" id="KW-1185">Reference proteome</keyword>
<dbReference type="Proteomes" id="UP000310506">
    <property type="component" value="Unassembled WGS sequence"/>
</dbReference>
<keyword evidence="5" id="KW-0378">Hydrolase</keyword>
<evidence type="ECO:0000313" key="10">
    <source>
        <dbReference type="EMBL" id="THB61165.1"/>
    </source>
</evidence>
<dbReference type="PRINTS" id="PR00786">
    <property type="entry name" value="NEPRILYSIN"/>
</dbReference>
<dbReference type="PROSITE" id="PS51885">
    <property type="entry name" value="NEPRILYSIN"/>
    <property type="match status" value="1"/>
</dbReference>
<gene>
    <name evidence="10" type="ORF">ESZ54_06495</name>
</gene>
<dbReference type="PANTHER" id="PTHR11733:SF167">
    <property type="entry name" value="FI17812P1-RELATED"/>
    <property type="match status" value="1"/>
</dbReference>
<evidence type="ECO:0000256" key="2">
    <source>
        <dbReference type="ARBA" id="ARBA00007357"/>
    </source>
</evidence>
<dbReference type="GO" id="GO:0016485">
    <property type="term" value="P:protein processing"/>
    <property type="evidence" value="ECO:0007669"/>
    <property type="project" value="TreeGrafter"/>
</dbReference>
<dbReference type="AlphaFoldDB" id="A0A4S3B8E5"/>
<dbReference type="GO" id="GO:0004222">
    <property type="term" value="F:metalloendopeptidase activity"/>
    <property type="evidence" value="ECO:0007669"/>
    <property type="project" value="InterPro"/>
</dbReference>
<dbReference type="InterPro" id="IPR018497">
    <property type="entry name" value="Peptidase_M13_C"/>
</dbReference>
<dbReference type="Gene3D" id="1.10.1380.10">
    <property type="entry name" value="Neutral endopeptidase , domain2"/>
    <property type="match status" value="1"/>
</dbReference>
<evidence type="ECO:0000259" key="9">
    <source>
        <dbReference type="Pfam" id="PF05649"/>
    </source>
</evidence>
<organism evidence="10 11">
    <name type="scientific">Vagococcus silagei</name>
    <dbReference type="NCBI Taxonomy" id="2508885"/>
    <lineage>
        <taxon>Bacteria</taxon>
        <taxon>Bacillati</taxon>
        <taxon>Bacillota</taxon>
        <taxon>Bacilli</taxon>
        <taxon>Lactobacillales</taxon>
        <taxon>Enterococcaceae</taxon>
        <taxon>Vagococcus</taxon>
    </lineage>
</organism>
<keyword evidence="3" id="KW-0645">Protease</keyword>
<evidence type="ECO:0000256" key="4">
    <source>
        <dbReference type="ARBA" id="ARBA00022723"/>
    </source>
</evidence>
<keyword evidence="4" id="KW-0479">Metal-binding</keyword>
<comment type="caution">
    <text evidence="10">The sequence shown here is derived from an EMBL/GenBank/DDBJ whole genome shotgun (WGS) entry which is preliminary data.</text>
</comment>
<evidence type="ECO:0000256" key="5">
    <source>
        <dbReference type="ARBA" id="ARBA00022801"/>
    </source>
</evidence>
<keyword evidence="6" id="KW-0862">Zinc</keyword>
<evidence type="ECO:0000256" key="6">
    <source>
        <dbReference type="ARBA" id="ARBA00022833"/>
    </source>
</evidence>
<evidence type="ECO:0000256" key="3">
    <source>
        <dbReference type="ARBA" id="ARBA00022670"/>
    </source>
</evidence>
<dbReference type="CDD" id="cd08662">
    <property type="entry name" value="M13"/>
    <property type="match status" value="1"/>
</dbReference>